<keyword evidence="3" id="KW-0472">Membrane</keyword>
<dbReference type="Pfam" id="PF01464">
    <property type="entry name" value="SLT"/>
    <property type="match status" value="1"/>
</dbReference>
<keyword evidence="3" id="KW-0812">Transmembrane</keyword>
<feature type="transmembrane region" description="Helical" evidence="3">
    <location>
        <begin position="29"/>
        <end position="46"/>
    </location>
</feature>
<dbReference type="CDD" id="cd00254">
    <property type="entry name" value="LT-like"/>
    <property type="match status" value="1"/>
</dbReference>
<feature type="compositionally biased region" description="Low complexity" evidence="2">
    <location>
        <begin position="248"/>
        <end position="258"/>
    </location>
</feature>
<dbReference type="Proteomes" id="UP001208935">
    <property type="component" value="Unassembled WGS sequence"/>
</dbReference>
<evidence type="ECO:0000256" key="3">
    <source>
        <dbReference type="SAM" id="Phobius"/>
    </source>
</evidence>
<name>A0ABT3KYK3_9BURK</name>
<protein>
    <submittedName>
        <fullName evidence="5">Lytic transglycosylase domain-containing protein</fullName>
    </submittedName>
</protein>
<dbReference type="PANTHER" id="PTHR37423">
    <property type="entry name" value="SOLUBLE LYTIC MUREIN TRANSGLYCOSYLASE-RELATED"/>
    <property type="match status" value="1"/>
</dbReference>
<evidence type="ECO:0000256" key="2">
    <source>
        <dbReference type="SAM" id="MobiDB-lite"/>
    </source>
</evidence>
<comment type="similarity">
    <text evidence="1">Belongs to the transglycosylase Slt family.</text>
</comment>
<evidence type="ECO:0000259" key="4">
    <source>
        <dbReference type="Pfam" id="PF01464"/>
    </source>
</evidence>
<organism evidence="5 6">
    <name type="scientific">Verminephrobacter aporrectodeae subsp. tuberculatae</name>
    <dbReference type="NCBI Taxonomy" id="1110392"/>
    <lineage>
        <taxon>Bacteria</taxon>
        <taxon>Pseudomonadati</taxon>
        <taxon>Pseudomonadota</taxon>
        <taxon>Betaproteobacteria</taxon>
        <taxon>Burkholderiales</taxon>
        <taxon>Comamonadaceae</taxon>
        <taxon>Verminephrobacter</taxon>
    </lineage>
</organism>
<dbReference type="PANTHER" id="PTHR37423:SF2">
    <property type="entry name" value="MEMBRANE-BOUND LYTIC MUREIN TRANSGLYCOSYLASE C"/>
    <property type="match status" value="1"/>
</dbReference>
<proteinExistence type="inferred from homology"/>
<feature type="domain" description="Transglycosylase SLT" evidence="4">
    <location>
        <begin position="127"/>
        <end position="206"/>
    </location>
</feature>
<evidence type="ECO:0000313" key="6">
    <source>
        <dbReference type="Proteomes" id="UP001208935"/>
    </source>
</evidence>
<gene>
    <name evidence="5" type="ORF">D5039_20305</name>
</gene>
<dbReference type="InterPro" id="IPR023346">
    <property type="entry name" value="Lysozyme-like_dom_sf"/>
</dbReference>
<reference evidence="6" key="1">
    <citation type="submission" date="2023-07" db="EMBL/GenBank/DDBJ databases">
        <title>Verminephrobacter genomes.</title>
        <authorList>
            <person name="Lund M.B."/>
        </authorList>
    </citation>
    <scope>NUCLEOTIDE SEQUENCE [LARGE SCALE GENOMIC DNA]</scope>
    <source>
        <strain evidence="6">AtM5-05</strain>
    </source>
</reference>
<accession>A0ABT3KYK3</accession>
<evidence type="ECO:0000256" key="1">
    <source>
        <dbReference type="ARBA" id="ARBA00007734"/>
    </source>
</evidence>
<dbReference type="RefSeq" id="WP_265283257.1">
    <property type="nucleotide sequence ID" value="NZ_QZCW01000004.1"/>
</dbReference>
<comment type="caution">
    <text evidence="5">The sequence shown here is derived from an EMBL/GenBank/DDBJ whole genome shotgun (WGS) entry which is preliminary data.</text>
</comment>
<keyword evidence="3" id="KW-1133">Transmembrane helix</keyword>
<dbReference type="InterPro" id="IPR008258">
    <property type="entry name" value="Transglycosylase_SLT_dom_1"/>
</dbReference>
<feature type="region of interest" description="Disordered" evidence="2">
    <location>
        <begin position="239"/>
        <end position="258"/>
    </location>
</feature>
<sequence>MTASEKTVSGLRRLAVRATGEALAITRNGLTLVGLAVAFVLIVLTARPDLRQAGKEQLQHWLQARQVDPVEIPAPLAEPKASEHATAETPKELPREQAAVAFWLSKKYRVATEPLGVLVAETYGIGARSRIDPALILAIMAIESKFNPFAQSAMGAQGLMQVMTRVHADKYQNFGGHAFDPVSNLRVGVKVLQECIARAGSLEGGLRHYAGAANTDDGGYVAKVMAEYLRLRQVAGRPLPIDPPQAPAAPSISSDSAA</sequence>
<keyword evidence="6" id="KW-1185">Reference proteome</keyword>
<dbReference type="EMBL" id="QZCW01000004">
    <property type="protein sequence ID" value="MCW5323395.1"/>
    <property type="molecule type" value="Genomic_DNA"/>
</dbReference>
<evidence type="ECO:0000313" key="5">
    <source>
        <dbReference type="EMBL" id="MCW5323395.1"/>
    </source>
</evidence>
<dbReference type="SUPFAM" id="SSF53955">
    <property type="entry name" value="Lysozyme-like"/>
    <property type="match status" value="1"/>
</dbReference>
<dbReference type="Gene3D" id="1.10.530.10">
    <property type="match status" value="1"/>
</dbReference>